<dbReference type="GO" id="GO:0006633">
    <property type="term" value="P:fatty acid biosynthetic process"/>
    <property type="evidence" value="ECO:0007669"/>
    <property type="project" value="UniProtKB-KW"/>
</dbReference>
<sequence>YRSCTLDPPSAQFTRDLAIPIVTDGIIANPKAQYKDQATSTYYNTLISDTVNPAFQGKKWNADAGANAKTFADAFGQTGLKSLRELLDKFVTDCGNSRTDIAPVDVSGMTTMSFQNDEEKVGFIASHHGPCEVWIDDHKIWHEDDCRGKYTGFPAVMPVDYSVCKGKCTLKFYWLAVHEPKWQVYKQCVPISNPHGSIAMALLQGKRALVVGLMNKHSLAACITHSLLAHGARVVVSSKAPLSASQRSACGFVVPPLTSASCNFAACDVEDDASIHGLMAECRDVLGGRLDILVHSVAFAPRETFQNGLLGVSKHAWTEAMDVSAYSLVALTRAALPLMTQSDNSDASKSQPDRSILALSYAGANKVVPNYNMMGPAKAALEATTRQLAFELGPCGIRVNCLSPGPMNTVSARGIPGISKMRKYAEEHAPLGRNASHEDVGNWAAFLASDMARAITGQTVYVDGGISIMAPFAKDQAAP</sequence>
<dbReference type="Proteomes" id="UP001146120">
    <property type="component" value="Unassembled WGS sequence"/>
</dbReference>
<keyword evidence="5" id="KW-0560">Oxidoreductase</keyword>
<dbReference type="PANTHER" id="PTHR43159:SF2">
    <property type="entry name" value="ENOYL-[ACYL-CARRIER-PROTEIN] REDUCTASE [NADH], CHLOROPLASTIC"/>
    <property type="match status" value="1"/>
</dbReference>
<comment type="caution">
    <text evidence="8">The sequence shown here is derived from an EMBL/GenBank/DDBJ whole genome shotgun (WGS) entry which is preliminary data.</text>
</comment>
<evidence type="ECO:0000256" key="5">
    <source>
        <dbReference type="ARBA" id="ARBA00023002"/>
    </source>
</evidence>
<evidence type="ECO:0000256" key="2">
    <source>
        <dbReference type="ARBA" id="ARBA00009233"/>
    </source>
</evidence>
<evidence type="ECO:0000256" key="7">
    <source>
        <dbReference type="ARBA" id="ARBA00023160"/>
    </source>
</evidence>
<keyword evidence="3" id="KW-0444">Lipid biosynthesis</keyword>
<accession>A0AAV2YTX0</accession>
<protein>
    <submittedName>
        <fullName evidence="8">Uncharacterized protein</fullName>
    </submittedName>
</protein>
<keyword evidence="7" id="KW-0275">Fatty acid biosynthesis</keyword>
<evidence type="ECO:0000256" key="1">
    <source>
        <dbReference type="ARBA" id="ARBA00005189"/>
    </source>
</evidence>
<feature type="non-terminal residue" evidence="8">
    <location>
        <position position="1"/>
    </location>
</feature>
<keyword evidence="6" id="KW-0443">Lipid metabolism</keyword>
<dbReference type="InterPro" id="IPR014358">
    <property type="entry name" value="Enoyl-ACP_Rdtase_NADH"/>
</dbReference>
<evidence type="ECO:0000256" key="6">
    <source>
        <dbReference type="ARBA" id="ARBA00023098"/>
    </source>
</evidence>
<dbReference type="InterPro" id="IPR002347">
    <property type="entry name" value="SDR_fam"/>
</dbReference>
<keyword evidence="9" id="KW-1185">Reference proteome</keyword>
<evidence type="ECO:0000313" key="9">
    <source>
        <dbReference type="Proteomes" id="UP001146120"/>
    </source>
</evidence>
<reference evidence="8" key="1">
    <citation type="submission" date="2022-11" db="EMBL/GenBank/DDBJ databases">
        <authorList>
            <person name="Morgan W.R."/>
            <person name="Tartar A."/>
        </authorList>
    </citation>
    <scope>NUCLEOTIDE SEQUENCE</scope>
    <source>
        <strain evidence="8">ARSEF 373</strain>
    </source>
</reference>
<dbReference type="Gene3D" id="3.40.50.720">
    <property type="entry name" value="NAD(P)-binding Rossmann-like Domain"/>
    <property type="match status" value="1"/>
</dbReference>
<dbReference type="Gene3D" id="1.10.8.400">
    <property type="entry name" value="Enoyl acyl carrier protein reductase"/>
    <property type="match status" value="1"/>
</dbReference>
<comment type="similarity">
    <text evidence="2">Belongs to the short-chain dehydrogenases/reductases (SDR) family. FabI subfamily.</text>
</comment>
<dbReference type="Pfam" id="PF13561">
    <property type="entry name" value="adh_short_C2"/>
    <property type="match status" value="1"/>
</dbReference>
<dbReference type="SUPFAM" id="SSF51735">
    <property type="entry name" value="NAD(P)-binding Rossmann-fold domains"/>
    <property type="match status" value="1"/>
</dbReference>
<name>A0AAV2YTX0_9STRA</name>
<dbReference type="PANTHER" id="PTHR43159">
    <property type="entry name" value="ENOYL-[ACYL-CARRIER-PROTEIN] REDUCTASE"/>
    <property type="match status" value="1"/>
</dbReference>
<dbReference type="GO" id="GO:0004318">
    <property type="term" value="F:enoyl-[acyl-carrier-protein] reductase (NADH) activity"/>
    <property type="evidence" value="ECO:0007669"/>
    <property type="project" value="InterPro"/>
</dbReference>
<evidence type="ECO:0000256" key="3">
    <source>
        <dbReference type="ARBA" id="ARBA00022516"/>
    </source>
</evidence>
<keyword evidence="4" id="KW-0276">Fatty acid metabolism</keyword>
<proteinExistence type="inferred from homology"/>
<comment type="pathway">
    <text evidence="1">Lipid metabolism.</text>
</comment>
<dbReference type="PRINTS" id="PR00081">
    <property type="entry name" value="GDHRDH"/>
</dbReference>
<reference evidence="8" key="2">
    <citation type="journal article" date="2023" name="Microbiol Resour">
        <title>Decontamination and Annotation of the Draft Genome Sequence of the Oomycete Lagenidium giganteum ARSEF 373.</title>
        <authorList>
            <person name="Morgan W.R."/>
            <person name="Tartar A."/>
        </authorList>
    </citation>
    <scope>NUCLEOTIDE SEQUENCE</scope>
    <source>
        <strain evidence="8">ARSEF 373</strain>
    </source>
</reference>
<dbReference type="InterPro" id="IPR036291">
    <property type="entry name" value="NAD(P)-bd_dom_sf"/>
</dbReference>
<organism evidence="8 9">
    <name type="scientific">Lagenidium giganteum</name>
    <dbReference type="NCBI Taxonomy" id="4803"/>
    <lineage>
        <taxon>Eukaryota</taxon>
        <taxon>Sar</taxon>
        <taxon>Stramenopiles</taxon>
        <taxon>Oomycota</taxon>
        <taxon>Peronosporomycetes</taxon>
        <taxon>Pythiales</taxon>
        <taxon>Pythiaceae</taxon>
    </lineage>
</organism>
<gene>
    <name evidence="8" type="ORF">N0F65_005837</name>
</gene>
<dbReference type="AlphaFoldDB" id="A0AAV2YTX0"/>
<evidence type="ECO:0000313" key="8">
    <source>
        <dbReference type="EMBL" id="DAZ96059.1"/>
    </source>
</evidence>
<evidence type="ECO:0000256" key="4">
    <source>
        <dbReference type="ARBA" id="ARBA00022832"/>
    </source>
</evidence>
<dbReference type="EMBL" id="DAKRPA010000179">
    <property type="protein sequence ID" value="DAZ96059.1"/>
    <property type="molecule type" value="Genomic_DNA"/>
</dbReference>